<gene>
    <name evidence="1" type="ORF">EDD18DRAFT_1413135</name>
</gene>
<dbReference type="Gene3D" id="3.80.10.10">
    <property type="entry name" value="Ribonuclease Inhibitor"/>
    <property type="match status" value="1"/>
</dbReference>
<dbReference type="Proteomes" id="UP001175228">
    <property type="component" value="Unassembled WGS sequence"/>
</dbReference>
<proteinExistence type="predicted"/>
<protein>
    <submittedName>
        <fullName evidence="1">Uncharacterized protein</fullName>
    </submittedName>
</protein>
<sequence>MLNPERVPNLASYTDDRLLIPGDLTLHQYFLNIISTSPHLKNFSVKHRCPESALTPHVVMHPGITRFSTSDGTFLRSLTLPGLTNMELGDRSMYLDIHEEISSLYDLVVRSACNLSSLKLVLCSVSDNLIHILEASPDLTTLVLDFYITHTDDSVWAIASLFDRLRSSEHVLVPRLQSLSLSLEVEDYIDTDYGIFGPSFGHIIEDRWRNGTLRSITVAMYYNEEEFALSSDSRNKLMKLKDEGMNVKFRRSGKSLL</sequence>
<dbReference type="EMBL" id="JAUEPU010000003">
    <property type="protein sequence ID" value="KAK0504470.1"/>
    <property type="molecule type" value="Genomic_DNA"/>
</dbReference>
<comment type="caution">
    <text evidence="1">The sequence shown here is derived from an EMBL/GenBank/DDBJ whole genome shotgun (WGS) entry which is preliminary data.</text>
</comment>
<dbReference type="InterPro" id="IPR032675">
    <property type="entry name" value="LRR_dom_sf"/>
</dbReference>
<dbReference type="AlphaFoldDB" id="A0AA39QM32"/>
<keyword evidence="2" id="KW-1185">Reference proteome</keyword>
<organism evidence="1 2">
    <name type="scientific">Armillaria luteobubalina</name>
    <dbReference type="NCBI Taxonomy" id="153913"/>
    <lineage>
        <taxon>Eukaryota</taxon>
        <taxon>Fungi</taxon>
        <taxon>Dikarya</taxon>
        <taxon>Basidiomycota</taxon>
        <taxon>Agaricomycotina</taxon>
        <taxon>Agaricomycetes</taxon>
        <taxon>Agaricomycetidae</taxon>
        <taxon>Agaricales</taxon>
        <taxon>Marasmiineae</taxon>
        <taxon>Physalacriaceae</taxon>
        <taxon>Armillaria</taxon>
    </lineage>
</organism>
<evidence type="ECO:0000313" key="2">
    <source>
        <dbReference type="Proteomes" id="UP001175228"/>
    </source>
</evidence>
<reference evidence="1" key="1">
    <citation type="submission" date="2023-06" db="EMBL/GenBank/DDBJ databases">
        <authorList>
            <consortium name="Lawrence Berkeley National Laboratory"/>
            <person name="Ahrendt S."/>
            <person name="Sahu N."/>
            <person name="Indic B."/>
            <person name="Wong-Bajracharya J."/>
            <person name="Merenyi Z."/>
            <person name="Ke H.-M."/>
            <person name="Monk M."/>
            <person name="Kocsube S."/>
            <person name="Drula E."/>
            <person name="Lipzen A."/>
            <person name="Balint B."/>
            <person name="Henrissat B."/>
            <person name="Andreopoulos B."/>
            <person name="Martin F.M."/>
            <person name="Harder C.B."/>
            <person name="Rigling D."/>
            <person name="Ford K.L."/>
            <person name="Foster G.D."/>
            <person name="Pangilinan J."/>
            <person name="Papanicolaou A."/>
            <person name="Barry K."/>
            <person name="LaButti K."/>
            <person name="Viragh M."/>
            <person name="Koriabine M."/>
            <person name="Yan M."/>
            <person name="Riley R."/>
            <person name="Champramary S."/>
            <person name="Plett K.L."/>
            <person name="Tsai I.J."/>
            <person name="Slot J."/>
            <person name="Sipos G."/>
            <person name="Plett J."/>
            <person name="Nagy L.G."/>
            <person name="Grigoriev I.V."/>
        </authorList>
    </citation>
    <scope>NUCLEOTIDE SEQUENCE</scope>
    <source>
        <strain evidence="1">HWK02</strain>
    </source>
</reference>
<evidence type="ECO:0000313" key="1">
    <source>
        <dbReference type="EMBL" id="KAK0504470.1"/>
    </source>
</evidence>
<dbReference type="SUPFAM" id="SSF52047">
    <property type="entry name" value="RNI-like"/>
    <property type="match status" value="1"/>
</dbReference>
<name>A0AA39QM32_9AGAR</name>
<accession>A0AA39QM32</accession>